<accession>A0ABV7L4N9</accession>
<keyword evidence="3" id="KW-1185">Reference proteome</keyword>
<gene>
    <name evidence="2" type="ORF">ACFOGJ_18365</name>
</gene>
<organism evidence="2 3">
    <name type="scientific">Marinibaculum pumilum</name>
    <dbReference type="NCBI Taxonomy" id="1766165"/>
    <lineage>
        <taxon>Bacteria</taxon>
        <taxon>Pseudomonadati</taxon>
        <taxon>Pseudomonadota</taxon>
        <taxon>Alphaproteobacteria</taxon>
        <taxon>Rhodospirillales</taxon>
        <taxon>Rhodospirillaceae</taxon>
        <taxon>Marinibaculum</taxon>
    </lineage>
</organism>
<reference evidence="3" key="1">
    <citation type="journal article" date="2019" name="Int. J. Syst. Evol. Microbiol.">
        <title>The Global Catalogue of Microorganisms (GCM) 10K type strain sequencing project: providing services to taxonomists for standard genome sequencing and annotation.</title>
        <authorList>
            <consortium name="The Broad Institute Genomics Platform"/>
            <consortium name="The Broad Institute Genome Sequencing Center for Infectious Disease"/>
            <person name="Wu L."/>
            <person name="Ma J."/>
        </authorList>
    </citation>
    <scope>NUCLEOTIDE SEQUENCE [LARGE SCALE GENOMIC DNA]</scope>
    <source>
        <strain evidence="3">KCTC 42964</strain>
    </source>
</reference>
<keyword evidence="1" id="KW-0812">Transmembrane</keyword>
<evidence type="ECO:0000313" key="2">
    <source>
        <dbReference type="EMBL" id="MFC3229217.1"/>
    </source>
</evidence>
<proteinExistence type="predicted"/>
<feature type="transmembrane region" description="Helical" evidence="1">
    <location>
        <begin position="43"/>
        <end position="64"/>
    </location>
</feature>
<keyword evidence="1" id="KW-0472">Membrane</keyword>
<sequence>MLLSIATVWTIAALLAGFAAWRRPNAHRPALATGWSMLKPLMLRLPLAILAASFLSQLLPKAVVAHWLGDSSGFGGILLAAVIGGLFPGGPMVSFPIVVAVYQAGAGSAQTVALLTAWSIYAIHRVMAFELPMLGTRFVLFRLGVSLILPVLAGLCAGLIQSALGWQMDLAAGGVQLPGSP</sequence>
<name>A0ABV7L4N9_9PROT</name>
<evidence type="ECO:0008006" key="4">
    <source>
        <dbReference type="Google" id="ProtNLM"/>
    </source>
</evidence>
<evidence type="ECO:0000313" key="3">
    <source>
        <dbReference type="Proteomes" id="UP001595528"/>
    </source>
</evidence>
<feature type="transmembrane region" description="Helical" evidence="1">
    <location>
        <begin position="108"/>
        <end position="127"/>
    </location>
</feature>
<dbReference type="EMBL" id="JBHRTR010000031">
    <property type="protein sequence ID" value="MFC3229217.1"/>
    <property type="molecule type" value="Genomic_DNA"/>
</dbReference>
<evidence type="ECO:0000256" key="1">
    <source>
        <dbReference type="SAM" id="Phobius"/>
    </source>
</evidence>
<comment type="caution">
    <text evidence="2">The sequence shown here is derived from an EMBL/GenBank/DDBJ whole genome shotgun (WGS) entry which is preliminary data.</text>
</comment>
<feature type="transmembrane region" description="Helical" evidence="1">
    <location>
        <begin position="139"/>
        <end position="160"/>
    </location>
</feature>
<protein>
    <recommendedName>
        <fullName evidence="4">Permease</fullName>
    </recommendedName>
</protein>
<keyword evidence="1" id="KW-1133">Transmembrane helix</keyword>
<dbReference type="Proteomes" id="UP001595528">
    <property type="component" value="Unassembled WGS sequence"/>
</dbReference>
<dbReference type="RefSeq" id="WP_379903210.1">
    <property type="nucleotide sequence ID" value="NZ_JBHRTR010000031.1"/>
</dbReference>
<feature type="transmembrane region" description="Helical" evidence="1">
    <location>
        <begin position="76"/>
        <end position="102"/>
    </location>
</feature>